<dbReference type="PANTHER" id="PTHR34075:SF5">
    <property type="entry name" value="BLR3430 PROTEIN"/>
    <property type="match status" value="1"/>
</dbReference>
<reference evidence="3" key="1">
    <citation type="journal article" date="2019" name="Int. J. Syst. Evol. Microbiol.">
        <title>The Global Catalogue of Microorganisms (GCM) 10K type strain sequencing project: providing services to taxonomists for standard genome sequencing and annotation.</title>
        <authorList>
            <consortium name="The Broad Institute Genomics Platform"/>
            <consortium name="The Broad Institute Genome Sequencing Center for Infectious Disease"/>
            <person name="Wu L."/>
            <person name="Ma J."/>
        </authorList>
    </citation>
    <scope>NUCLEOTIDE SEQUENCE [LARGE SCALE GENOMIC DNA]</scope>
    <source>
        <strain evidence="3">KCTC 42087</strain>
    </source>
</reference>
<dbReference type="RefSeq" id="WP_378283520.1">
    <property type="nucleotide sequence ID" value="NZ_JBHSON010000026.1"/>
</dbReference>
<dbReference type="PANTHER" id="PTHR34075">
    <property type="entry name" value="BLR3430 PROTEIN"/>
    <property type="match status" value="1"/>
</dbReference>
<gene>
    <name evidence="2" type="ORF">ACFPZN_19865</name>
</gene>
<proteinExistence type="predicted"/>
<evidence type="ECO:0000313" key="2">
    <source>
        <dbReference type="EMBL" id="MFC5747891.1"/>
    </source>
</evidence>
<protein>
    <submittedName>
        <fullName evidence="2">OB-fold domain-containing protein</fullName>
    </submittedName>
</protein>
<dbReference type="Proteomes" id="UP001596074">
    <property type="component" value="Unassembled WGS sequence"/>
</dbReference>
<sequence>MGGLVAYGAYVPHRRLRRGEIAAVLGAAAAPGSRSVAAHDEDSTSMGVEAARAALRGLPGAHAPRQLLFASSAPAYTDKTNATAVHAALRLDRTAPAADMCGAVRSGFAALTAAQDSPVPTLAVLSDLRGGLPGGADEREGGDAAAAFLFAGSGDTASTAPVIADVLARAWSTSEFLDRWRIQGEASSRTWEERFGEQAYAPLAGAAFADALKQAGLTPEGVDHLIVAGTHGRAVRGAAARTGVPRRAWADDLAEAIGNPGTAQFGVVLCDVLDRAAPGETIAVMLLADGVSVLVLRATGALAGRRTEPAVAEQIAAGDDSLTYTTFLTWRGLLDREPPRRPDPEPPYAPPMLRSAEWKYAFVAGRCQVCGTRHLPPADVCRECRHVGPMDPEPMADTAGTVATFTIDHLAYSLSPPTVMAVVDFDGGGRMRCELADADPGSLRIGDRVEMSFRRTRTARGVHNYFWKARPVRRGAARG</sequence>
<dbReference type="Pfam" id="PF01796">
    <property type="entry name" value="OB_ChsH2_C"/>
    <property type="match status" value="1"/>
</dbReference>
<dbReference type="InterPro" id="IPR012340">
    <property type="entry name" value="NA-bd_OB-fold"/>
</dbReference>
<name>A0ABW1A0E1_9ACTN</name>
<dbReference type="InterPro" id="IPR002878">
    <property type="entry name" value="ChsH2_C"/>
</dbReference>
<evidence type="ECO:0000313" key="3">
    <source>
        <dbReference type="Proteomes" id="UP001596074"/>
    </source>
</evidence>
<keyword evidence="3" id="KW-1185">Reference proteome</keyword>
<feature type="domain" description="ChsH2 C-terminal OB-fold" evidence="1">
    <location>
        <begin position="399"/>
        <end position="454"/>
    </location>
</feature>
<organism evidence="2 3">
    <name type="scientific">Actinomadura rugatobispora</name>
    <dbReference type="NCBI Taxonomy" id="1994"/>
    <lineage>
        <taxon>Bacteria</taxon>
        <taxon>Bacillati</taxon>
        <taxon>Actinomycetota</taxon>
        <taxon>Actinomycetes</taxon>
        <taxon>Streptosporangiales</taxon>
        <taxon>Thermomonosporaceae</taxon>
        <taxon>Actinomadura</taxon>
    </lineage>
</organism>
<comment type="caution">
    <text evidence="2">The sequence shown here is derived from an EMBL/GenBank/DDBJ whole genome shotgun (WGS) entry which is preliminary data.</text>
</comment>
<dbReference type="Gene3D" id="3.40.47.10">
    <property type="match status" value="2"/>
</dbReference>
<dbReference type="SUPFAM" id="SSF53901">
    <property type="entry name" value="Thiolase-like"/>
    <property type="match status" value="2"/>
</dbReference>
<dbReference type="EMBL" id="JBHSON010000026">
    <property type="protein sequence ID" value="MFC5747891.1"/>
    <property type="molecule type" value="Genomic_DNA"/>
</dbReference>
<dbReference type="InterPro" id="IPR052513">
    <property type="entry name" value="Thioester_dehydratase-like"/>
</dbReference>
<evidence type="ECO:0000259" key="1">
    <source>
        <dbReference type="Pfam" id="PF01796"/>
    </source>
</evidence>
<dbReference type="InterPro" id="IPR016039">
    <property type="entry name" value="Thiolase-like"/>
</dbReference>
<accession>A0ABW1A0E1</accession>
<dbReference type="SUPFAM" id="SSF50249">
    <property type="entry name" value="Nucleic acid-binding proteins"/>
    <property type="match status" value="1"/>
</dbReference>